<dbReference type="Proteomes" id="UP001596989">
    <property type="component" value="Unassembled WGS sequence"/>
</dbReference>
<protein>
    <submittedName>
        <fullName evidence="1">DUF3889 domain-containing protein</fullName>
    </submittedName>
</protein>
<organism evidence="1 2">
    <name type="scientific">Paenibacillus chungangensis</name>
    <dbReference type="NCBI Taxonomy" id="696535"/>
    <lineage>
        <taxon>Bacteria</taxon>
        <taxon>Bacillati</taxon>
        <taxon>Bacillota</taxon>
        <taxon>Bacilli</taxon>
        <taxon>Bacillales</taxon>
        <taxon>Paenibacillaceae</taxon>
        <taxon>Paenibacillus</taxon>
    </lineage>
</organism>
<gene>
    <name evidence="1" type="ORF">ACFQ2I_09220</name>
</gene>
<accession>A0ABW3HQ12</accession>
<proteinExistence type="predicted"/>
<evidence type="ECO:0000313" key="1">
    <source>
        <dbReference type="EMBL" id="MFD0959573.1"/>
    </source>
</evidence>
<name>A0ABW3HQ12_9BACL</name>
<dbReference type="Pfam" id="PF13028">
    <property type="entry name" value="DUF3889"/>
    <property type="match status" value="1"/>
</dbReference>
<dbReference type="RefSeq" id="WP_377563730.1">
    <property type="nucleotide sequence ID" value="NZ_JBHTJZ010000009.1"/>
</dbReference>
<sequence>MIKQVILKAIMLCISLSVQGGHPDDTAALLAQPAYAQWGRVAMEETAKAYQGASIVDYKYEGRQPGATGEAKEVFRLWLRQDGREFPVRVTITVETSTERLVNVKLEELPSRGK</sequence>
<keyword evidence="2" id="KW-1185">Reference proteome</keyword>
<reference evidence="2" key="1">
    <citation type="journal article" date="2019" name="Int. J. Syst. Evol. Microbiol.">
        <title>The Global Catalogue of Microorganisms (GCM) 10K type strain sequencing project: providing services to taxonomists for standard genome sequencing and annotation.</title>
        <authorList>
            <consortium name="The Broad Institute Genomics Platform"/>
            <consortium name="The Broad Institute Genome Sequencing Center for Infectious Disease"/>
            <person name="Wu L."/>
            <person name="Ma J."/>
        </authorList>
    </citation>
    <scope>NUCLEOTIDE SEQUENCE [LARGE SCALE GENOMIC DNA]</scope>
    <source>
        <strain evidence="2">CCUG 59129</strain>
    </source>
</reference>
<dbReference type="EMBL" id="JBHTJZ010000009">
    <property type="protein sequence ID" value="MFD0959573.1"/>
    <property type="molecule type" value="Genomic_DNA"/>
</dbReference>
<comment type="caution">
    <text evidence="1">The sequence shown here is derived from an EMBL/GenBank/DDBJ whole genome shotgun (WGS) entry which is preliminary data.</text>
</comment>
<evidence type="ECO:0000313" key="2">
    <source>
        <dbReference type="Proteomes" id="UP001596989"/>
    </source>
</evidence>
<dbReference type="InterPro" id="IPR024987">
    <property type="entry name" value="DUF3889"/>
</dbReference>
<dbReference type="Gene3D" id="3.10.450.390">
    <property type="entry name" value="Protein of unknown function DUF3889"/>
    <property type="match status" value="1"/>
</dbReference>